<protein>
    <recommendedName>
        <fullName evidence="6">Actin-like ATPase domain-containing protein</fullName>
    </recommendedName>
</protein>
<keyword evidence="5" id="KW-1185">Reference proteome</keyword>
<dbReference type="InterPro" id="IPR043129">
    <property type="entry name" value="ATPase_NBD"/>
</dbReference>
<feature type="region of interest" description="Disordered" evidence="3">
    <location>
        <begin position="126"/>
        <end position="150"/>
    </location>
</feature>
<feature type="compositionally biased region" description="Polar residues" evidence="3">
    <location>
        <begin position="128"/>
        <end position="145"/>
    </location>
</feature>
<evidence type="ECO:0000313" key="4">
    <source>
        <dbReference type="EMBL" id="EMD41285.1"/>
    </source>
</evidence>
<dbReference type="Proteomes" id="UP000016930">
    <property type="component" value="Unassembled WGS sequence"/>
</dbReference>
<dbReference type="PRINTS" id="PR00301">
    <property type="entry name" value="HEATSHOCK70"/>
</dbReference>
<name>M2RA40_CERS8</name>
<dbReference type="Gene3D" id="3.90.640.10">
    <property type="entry name" value="Actin, Chain A, domain 4"/>
    <property type="match status" value="1"/>
</dbReference>
<sequence>MAVPNGTAEAPIEVSALPTVVGINFGNSYASIAEGSADCIANEDGERQIACAVAFLGEEMYIGNQAKHQLVKNSQNTITGFRNLLGKKFSEIPKDKPTASAPVIQHPEQADEPAYKVQILQAAPTPLPTTASNTPAASQTATPRSEPTPAERILTVSEVTSIFLRSLIQSAEDFLGKKVQGAVISVPAWFSEAQRAALEKAAADAGINVLQLLEEAGAAIVTSISNASAQDISADRTQLIVDLGASALELSLVSVRQGLAHSLATLSEPGVGGDAIDDKLIKFFAKEFTKKTKTPLAVAPASDVQDRRAEAKLRLAIEHTKRTISASPGAATCSVESLKDGLDYTGSINRMRFDMEVRSVYESVYTKVKELVAAAGLDLYDIDEVVYIGGSASLPGLDEHLAQGFAESVVTPFTSGTVVGGGEGDPTTILSRGCAFQAKLLAQLAEETEEEREVKRAFAYGSKWQQAKTTTKTIGMLFPEEGAEGPLGGQWIPVVLRETAVSARRTVAFEVDLGESEEKKLGFEIWEAKEGVRIEKIKPPKDEDEEADEEEEEEEIEVKEKVVGKEALLASLTLVAKEASKKNGRWSTKLEVQFVVDSDGKLDVTAWEVGKAGRGEQATVTVSSA</sequence>
<dbReference type="Gene3D" id="3.30.30.30">
    <property type="match status" value="1"/>
</dbReference>
<dbReference type="HOGENOM" id="CLU_005965_0_3_1"/>
<dbReference type="OrthoDB" id="29851at2759"/>
<dbReference type="SUPFAM" id="SSF53067">
    <property type="entry name" value="Actin-like ATPase domain"/>
    <property type="match status" value="2"/>
</dbReference>
<keyword evidence="1" id="KW-0547">Nucleotide-binding</keyword>
<reference evidence="4 5" key="1">
    <citation type="journal article" date="2012" name="Proc. Natl. Acad. Sci. U.S.A.">
        <title>Comparative genomics of Ceriporiopsis subvermispora and Phanerochaete chrysosporium provide insight into selective ligninolysis.</title>
        <authorList>
            <person name="Fernandez-Fueyo E."/>
            <person name="Ruiz-Duenas F.J."/>
            <person name="Ferreira P."/>
            <person name="Floudas D."/>
            <person name="Hibbett D.S."/>
            <person name="Canessa P."/>
            <person name="Larrondo L.F."/>
            <person name="James T.Y."/>
            <person name="Seelenfreund D."/>
            <person name="Lobos S."/>
            <person name="Polanco R."/>
            <person name="Tello M."/>
            <person name="Honda Y."/>
            <person name="Watanabe T."/>
            <person name="Watanabe T."/>
            <person name="Ryu J.S."/>
            <person name="Kubicek C.P."/>
            <person name="Schmoll M."/>
            <person name="Gaskell J."/>
            <person name="Hammel K.E."/>
            <person name="St John F.J."/>
            <person name="Vanden Wymelenberg A."/>
            <person name="Sabat G."/>
            <person name="Splinter BonDurant S."/>
            <person name="Syed K."/>
            <person name="Yadav J.S."/>
            <person name="Doddapaneni H."/>
            <person name="Subramanian V."/>
            <person name="Lavin J.L."/>
            <person name="Oguiza J.A."/>
            <person name="Perez G."/>
            <person name="Pisabarro A.G."/>
            <person name="Ramirez L."/>
            <person name="Santoyo F."/>
            <person name="Master E."/>
            <person name="Coutinho P.M."/>
            <person name="Henrissat B."/>
            <person name="Lombard V."/>
            <person name="Magnuson J.K."/>
            <person name="Kuees U."/>
            <person name="Hori C."/>
            <person name="Igarashi K."/>
            <person name="Samejima M."/>
            <person name="Held B.W."/>
            <person name="Barry K.W."/>
            <person name="LaButti K.M."/>
            <person name="Lapidus A."/>
            <person name="Lindquist E.A."/>
            <person name="Lucas S.M."/>
            <person name="Riley R."/>
            <person name="Salamov A.A."/>
            <person name="Hoffmeister D."/>
            <person name="Schwenk D."/>
            <person name="Hadar Y."/>
            <person name="Yarden O."/>
            <person name="de Vries R.P."/>
            <person name="Wiebenga A."/>
            <person name="Stenlid J."/>
            <person name="Eastwood D."/>
            <person name="Grigoriev I.V."/>
            <person name="Berka R.M."/>
            <person name="Blanchette R.A."/>
            <person name="Kersten P."/>
            <person name="Martinez A.T."/>
            <person name="Vicuna R."/>
            <person name="Cullen D."/>
        </authorList>
    </citation>
    <scope>NUCLEOTIDE SEQUENCE [LARGE SCALE GENOMIC DNA]</scope>
    <source>
        <strain evidence="4 5">B</strain>
    </source>
</reference>
<dbReference type="FunFam" id="3.90.640.10:FF:000021">
    <property type="entry name" value="Heat shock protein 14"/>
    <property type="match status" value="1"/>
</dbReference>
<dbReference type="PANTHER" id="PTHR45639">
    <property type="entry name" value="HSC70CB, ISOFORM G-RELATED"/>
    <property type="match status" value="1"/>
</dbReference>
<dbReference type="GO" id="GO:0005829">
    <property type="term" value="C:cytosol"/>
    <property type="evidence" value="ECO:0007669"/>
    <property type="project" value="TreeGrafter"/>
</dbReference>
<dbReference type="GO" id="GO:0005524">
    <property type="term" value="F:ATP binding"/>
    <property type="evidence" value="ECO:0007669"/>
    <property type="project" value="UniProtKB-KW"/>
</dbReference>
<evidence type="ECO:0000256" key="1">
    <source>
        <dbReference type="ARBA" id="ARBA00022741"/>
    </source>
</evidence>
<dbReference type="Gene3D" id="3.30.420.40">
    <property type="match status" value="2"/>
</dbReference>
<dbReference type="STRING" id="914234.M2RA40"/>
<dbReference type="PANTHER" id="PTHR45639:SF32">
    <property type="entry name" value="HEAT SHOCK PROTEIN PDR13"/>
    <property type="match status" value="1"/>
</dbReference>
<evidence type="ECO:0000256" key="2">
    <source>
        <dbReference type="ARBA" id="ARBA00022840"/>
    </source>
</evidence>
<dbReference type="Pfam" id="PF00012">
    <property type="entry name" value="HSP70"/>
    <property type="match status" value="2"/>
</dbReference>
<accession>M2RA40</accession>
<organism evidence="4 5">
    <name type="scientific">Ceriporiopsis subvermispora (strain B)</name>
    <name type="common">White-rot fungus</name>
    <name type="synonym">Gelatoporia subvermispora</name>
    <dbReference type="NCBI Taxonomy" id="914234"/>
    <lineage>
        <taxon>Eukaryota</taxon>
        <taxon>Fungi</taxon>
        <taxon>Dikarya</taxon>
        <taxon>Basidiomycota</taxon>
        <taxon>Agaricomycotina</taxon>
        <taxon>Agaricomycetes</taxon>
        <taxon>Polyporales</taxon>
        <taxon>Gelatoporiaceae</taxon>
        <taxon>Gelatoporia</taxon>
    </lineage>
</organism>
<dbReference type="InterPro" id="IPR013126">
    <property type="entry name" value="Hsp_70_fam"/>
</dbReference>
<dbReference type="GO" id="GO:0140662">
    <property type="term" value="F:ATP-dependent protein folding chaperone"/>
    <property type="evidence" value="ECO:0007669"/>
    <property type="project" value="InterPro"/>
</dbReference>
<evidence type="ECO:0000313" key="5">
    <source>
        <dbReference type="Proteomes" id="UP000016930"/>
    </source>
</evidence>
<proteinExistence type="predicted"/>
<dbReference type="GO" id="GO:0005634">
    <property type="term" value="C:nucleus"/>
    <property type="evidence" value="ECO:0007669"/>
    <property type="project" value="TreeGrafter"/>
</dbReference>
<feature type="region of interest" description="Disordered" evidence="3">
    <location>
        <begin position="537"/>
        <end position="557"/>
    </location>
</feature>
<dbReference type="AlphaFoldDB" id="M2RA40"/>
<evidence type="ECO:0008006" key="6">
    <source>
        <dbReference type="Google" id="ProtNLM"/>
    </source>
</evidence>
<evidence type="ECO:0000256" key="3">
    <source>
        <dbReference type="SAM" id="MobiDB-lite"/>
    </source>
</evidence>
<gene>
    <name evidence="4" type="ORF">CERSUDRAFT_146139</name>
</gene>
<dbReference type="EMBL" id="KB445791">
    <property type="protein sequence ID" value="EMD41285.1"/>
    <property type="molecule type" value="Genomic_DNA"/>
</dbReference>
<feature type="compositionally biased region" description="Acidic residues" evidence="3">
    <location>
        <begin position="542"/>
        <end position="557"/>
    </location>
</feature>
<keyword evidence="2" id="KW-0067">ATP-binding</keyword>